<keyword evidence="4" id="KW-1185">Reference proteome</keyword>
<reference evidence="3" key="2">
    <citation type="submission" date="2020-09" db="EMBL/GenBank/DDBJ databases">
        <authorList>
            <person name="Sun Q."/>
            <person name="Zhou Y."/>
        </authorList>
    </citation>
    <scope>NUCLEOTIDE SEQUENCE</scope>
    <source>
        <strain evidence="3">CGMCC 4.7403</strain>
    </source>
</reference>
<keyword evidence="2" id="KW-1133">Transmembrane helix</keyword>
<feature type="transmembrane region" description="Helical" evidence="2">
    <location>
        <begin position="124"/>
        <end position="148"/>
    </location>
</feature>
<evidence type="ECO:0000256" key="2">
    <source>
        <dbReference type="SAM" id="Phobius"/>
    </source>
</evidence>
<evidence type="ECO:0000256" key="1">
    <source>
        <dbReference type="SAM" id="MobiDB-lite"/>
    </source>
</evidence>
<reference evidence="3" key="1">
    <citation type="journal article" date="2014" name="Int. J. Syst. Evol. Microbiol.">
        <title>Complete genome sequence of Corynebacterium casei LMG S-19264T (=DSM 44701T), isolated from a smear-ripened cheese.</title>
        <authorList>
            <consortium name="US DOE Joint Genome Institute (JGI-PGF)"/>
            <person name="Walter F."/>
            <person name="Albersmeier A."/>
            <person name="Kalinowski J."/>
            <person name="Ruckert C."/>
        </authorList>
    </citation>
    <scope>NUCLEOTIDE SEQUENCE</scope>
    <source>
        <strain evidence="3">CGMCC 4.7403</strain>
    </source>
</reference>
<dbReference type="AlphaFoldDB" id="A0A919DRG4"/>
<protein>
    <submittedName>
        <fullName evidence="3">Uncharacterized protein</fullName>
    </submittedName>
</protein>
<evidence type="ECO:0000313" key="4">
    <source>
        <dbReference type="Proteomes" id="UP000603227"/>
    </source>
</evidence>
<feature type="compositionally biased region" description="Polar residues" evidence="1">
    <location>
        <begin position="175"/>
        <end position="192"/>
    </location>
</feature>
<comment type="caution">
    <text evidence="3">The sequence shown here is derived from an EMBL/GenBank/DDBJ whole genome shotgun (WGS) entry which is preliminary data.</text>
</comment>
<sequence>MSRCKGAGVSAAAEETPHRSLLCSGREVGKERDGLACQLAVLEEKSHAAECVDPDDTLISTTVSRLVMFSSSLCVMDLQLGTAECAPTLSLQREPCQQGRQQPQPEQPCGRPVFVDPTGRRARLIGCCAVVAGTALVGYAAIFCVGLSGGTPFAPRTLVPGTAGDADTTGAVGSRATSSAQPPSPTARTARTSWDGAGMLRPEPR</sequence>
<dbReference type="Proteomes" id="UP000603227">
    <property type="component" value="Unassembled WGS sequence"/>
</dbReference>
<keyword evidence="2" id="KW-0472">Membrane</keyword>
<organism evidence="3 4">
    <name type="scientific">Streptomyces capitiformicae</name>
    <dbReference type="NCBI Taxonomy" id="2014920"/>
    <lineage>
        <taxon>Bacteria</taxon>
        <taxon>Bacillati</taxon>
        <taxon>Actinomycetota</taxon>
        <taxon>Actinomycetes</taxon>
        <taxon>Kitasatosporales</taxon>
        <taxon>Streptomycetaceae</taxon>
        <taxon>Streptomyces</taxon>
    </lineage>
</organism>
<feature type="region of interest" description="Disordered" evidence="1">
    <location>
        <begin position="164"/>
        <end position="205"/>
    </location>
</feature>
<evidence type="ECO:0000313" key="3">
    <source>
        <dbReference type="EMBL" id="GHE69651.1"/>
    </source>
</evidence>
<keyword evidence="2" id="KW-0812">Transmembrane</keyword>
<accession>A0A919DRG4</accession>
<gene>
    <name evidence="3" type="ORF">GCM10017771_93420</name>
</gene>
<proteinExistence type="predicted"/>
<name>A0A919DRG4_9ACTN</name>
<dbReference type="EMBL" id="BNAT01000074">
    <property type="protein sequence ID" value="GHE69651.1"/>
    <property type="molecule type" value="Genomic_DNA"/>
</dbReference>